<accession>A0A0P1G4F4</accession>
<dbReference type="GO" id="GO:0004341">
    <property type="term" value="F:gluconolactonase activity"/>
    <property type="evidence" value="ECO:0007669"/>
    <property type="project" value="TreeGrafter"/>
</dbReference>
<feature type="domain" description="HTH iclR-type" evidence="6">
    <location>
        <begin position="14"/>
        <end position="76"/>
    </location>
</feature>
<keyword evidence="5" id="KW-0862">Zinc</keyword>
<evidence type="ECO:0000313" key="8">
    <source>
        <dbReference type="EMBL" id="CUH76680.1"/>
    </source>
</evidence>
<dbReference type="Gene3D" id="3.30.450.40">
    <property type="match status" value="1"/>
</dbReference>
<feature type="binding site" evidence="5">
    <location>
        <position position="473"/>
    </location>
    <ligand>
        <name>a divalent metal cation</name>
        <dbReference type="ChEBI" id="CHEBI:60240"/>
    </ligand>
</feature>
<comment type="cofactor">
    <cofactor evidence="5">
        <name>Zn(2+)</name>
        <dbReference type="ChEBI" id="CHEBI:29105"/>
    </cofactor>
    <text evidence="5">Binds 1 divalent metal cation per subunit.</text>
</comment>
<dbReference type="InterPro" id="IPR011042">
    <property type="entry name" value="6-blade_b-propeller_TolB-like"/>
</dbReference>
<feature type="active site" description="Proton donor/acceptor" evidence="4">
    <location>
        <position position="473"/>
    </location>
</feature>
<protein>
    <submittedName>
        <fullName evidence="8">L-arabinolactonase</fullName>
        <ecNumber evidence="8">3.1.1.15</ecNumber>
    </submittedName>
</protein>
<organism evidence="8 9">
    <name type="scientific">Tritonibacter multivorans</name>
    <dbReference type="NCBI Taxonomy" id="928856"/>
    <lineage>
        <taxon>Bacteria</taxon>
        <taxon>Pseudomonadati</taxon>
        <taxon>Pseudomonadota</taxon>
        <taxon>Alphaproteobacteria</taxon>
        <taxon>Rhodobacterales</taxon>
        <taxon>Paracoccaceae</taxon>
        <taxon>Tritonibacter</taxon>
    </lineage>
</organism>
<keyword evidence="2" id="KW-0805">Transcription regulation</keyword>
<dbReference type="GO" id="GO:0003677">
    <property type="term" value="F:DNA binding"/>
    <property type="evidence" value="ECO:0007669"/>
    <property type="project" value="InterPro"/>
</dbReference>
<keyword evidence="5" id="KW-0479">Metal-binding</keyword>
<dbReference type="SUPFAM" id="SSF55781">
    <property type="entry name" value="GAF domain-like"/>
    <property type="match status" value="1"/>
</dbReference>
<feature type="binding site" evidence="5">
    <location>
        <position position="375"/>
    </location>
    <ligand>
        <name>substrate</name>
    </ligand>
</feature>
<gene>
    <name evidence="8" type="primary">araB_1</name>
    <name evidence="8" type="ORF">TRM7557_01017</name>
</gene>
<name>A0A0P1G4F4_9RHOB</name>
<dbReference type="InterPro" id="IPR005511">
    <property type="entry name" value="SMP-30"/>
</dbReference>
<feature type="domain" description="IclR-ED" evidence="7">
    <location>
        <begin position="77"/>
        <end position="259"/>
    </location>
</feature>
<dbReference type="SUPFAM" id="SSF63829">
    <property type="entry name" value="Calcium-dependent phosphotriesterase"/>
    <property type="match status" value="1"/>
</dbReference>
<comment type="similarity">
    <text evidence="1">Belongs to the SMP-30/CGR1 family.</text>
</comment>
<dbReference type="Gene3D" id="2.120.10.30">
    <property type="entry name" value="TolB, C-terminal domain"/>
    <property type="match status" value="1"/>
</dbReference>
<keyword evidence="9" id="KW-1185">Reference proteome</keyword>
<keyword evidence="8" id="KW-0378">Hydrolase</keyword>
<feature type="binding site" evidence="5">
    <location>
        <position position="377"/>
    </location>
    <ligand>
        <name>substrate</name>
    </ligand>
</feature>
<dbReference type="SMART" id="SM00346">
    <property type="entry name" value="HTH_ICLR"/>
    <property type="match status" value="1"/>
</dbReference>
<dbReference type="GO" id="GO:0006355">
    <property type="term" value="P:regulation of DNA-templated transcription"/>
    <property type="evidence" value="ECO:0007669"/>
    <property type="project" value="InterPro"/>
</dbReference>
<evidence type="ECO:0000256" key="4">
    <source>
        <dbReference type="PIRSR" id="PIRSR605511-1"/>
    </source>
</evidence>
<dbReference type="GO" id="GO:0050021">
    <property type="term" value="F:L-arabinonolactonase activity"/>
    <property type="evidence" value="ECO:0007669"/>
    <property type="project" value="UniProtKB-EC"/>
</dbReference>
<dbReference type="OrthoDB" id="6057486at2"/>
<dbReference type="Proteomes" id="UP000052022">
    <property type="component" value="Unassembled WGS sequence"/>
</dbReference>
<dbReference type="RefSeq" id="WP_058289132.1">
    <property type="nucleotide sequence ID" value="NZ_CYSD01000014.1"/>
</dbReference>
<dbReference type="PANTHER" id="PTHR10907:SF47">
    <property type="entry name" value="REGUCALCIN"/>
    <property type="match status" value="1"/>
</dbReference>
<evidence type="ECO:0000256" key="1">
    <source>
        <dbReference type="ARBA" id="ARBA00008853"/>
    </source>
</evidence>
<dbReference type="Pfam" id="PF09339">
    <property type="entry name" value="HTH_IclR"/>
    <property type="match status" value="1"/>
</dbReference>
<dbReference type="GO" id="GO:0019853">
    <property type="term" value="P:L-ascorbic acid biosynthetic process"/>
    <property type="evidence" value="ECO:0007669"/>
    <property type="project" value="TreeGrafter"/>
</dbReference>
<dbReference type="InterPro" id="IPR036390">
    <property type="entry name" value="WH_DNA-bd_sf"/>
</dbReference>
<dbReference type="InterPro" id="IPR013658">
    <property type="entry name" value="SGL"/>
</dbReference>
<dbReference type="InterPro" id="IPR005471">
    <property type="entry name" value="Tscrpt_reg_IclR_N"/>
</dbReference>
<keyword evidence="3" id="KW-0804">Transcription</keyword>
<dbReference type="EC" id="3.1.1.15" evidence="8"/>
<reference evidence="8 9" key="1">
    <citation type="submission" date="2015-09" db="EMBL/GenBank/DDBJ databases">
        <authorList>
            <consortium name="Swine Surveillance"/>
        </authorList>
    </citation>
    <scope>NUCLEOTIDE SEQUENCE [LARGE SCALE GENOMIC DNA]</scope>
    <source>
        <strain evidence="8 9">CECT 7557</strain>
    </source>
</reference>
<dbReference type="PANTHER" id="PTHR10907">
    <property type="entry name" value="REGUCALCIN"/>
    <property type="match status" value="1"/>
</dbReference>
<evidence type="ECO:0000313" key="9">
    <source>
        <dbReference type="Proteomes" id="UP000052022"/>
    </source>
</evidence>
<feature type="binding site" evidence="5">
    <location>
        <position position="292"/>
    </location>
    <ligand>
        <name>a divalent metal cation</name>
        <dbReference type="ChEBI" id="CHEBI:60240"/>
    </ligand>
</feature>
<evidence type="ECO:0000259" key="6">
    <source>
        <dbReference type="PROSITE" id="PS51077"/>
    </source>
</evidence>
<dbReference type="InterPro" id="IPR029016">
    <property type="entry name" value="GAF-like_dom_sf"/>
</dbReference>
<dbReference type="InterPro" id="IPR014757">
    <property type="entry name" value="Tscrpt_reg_IclR_C"/>
</dbReference>
<evidence type="ECO:0000256" key="3">
    <source>
        <dbReference type="ARBA" id="ARBA00023163"/>
    </source>
</evidence>
<evidence type="ECO:0000256" key="5">
    <source>
        <dbReference type="PIRSR" id="PIRSR605511-2"/>
    </source>
</evidence>
<dbReference type="PRINTS" id="PR01790">
    <property type="entry name" value="SMP30FAMILY"/>
</dbReference>
<dbReference type="Pfam" id="PF08450">
    <property type="entry name" value="SGL"/>
    <property type="match status" value="1"/>
</dbReference>
<sequence>MESEPDTKNVPAGAAALAKGLTLLNLVADADQPQRFAELLKASGLSKPTFARILRTLTAFGLVRNDEAQGTYTLGPRFLELSHKVWDSFDLISVASAELDRLSAELGETVALCKLDNDGVVYVAESSGVGLCVHVRVGDRKPLYCTAAGKAFLAFQDPSFTRAYLDAATLEQHTATTLTAQKALEGDLALTKARGYAVSYEEFLPGVNGVSSVVSAPDGTPLGALTILAPASRLSEENIHPAGRDLIAAARRITGAAGAVALSSRPQPRAKNSKTKPMEIECVLPWGAQLGEAPVWHEGHKRLYWVDILRPAVYRLNPETGVNEACVLEKLVSAVLPTLGDALIVTTQDGVEILDFDTGDLLPFCDPEAGLHENRLNDAKIGPGGSIWVGSMRMDAAKPTGGLYRVDQSGNWLRRESGLTVSNGLAWSPDGGTFYFVDTVPGLIYAYDCVPGAGELSNRRVFAKVDADDGRPDGLVVDAAGGLWCALWDGWKLRRFTPDGKVDFDVDMPVPRPTSLCFGGADNKTLFVTSARTRLPAATLAEAPLSGGIFAFDAGVSGAPTYSFKLEA</sequence>
<proteinExistence type="inferred from homology"/>
<dbReference type="EMBL" id="CYSD01000014">
    <property type="protein sequence ID" value="CUH76680.1"/>
    <property type="molecule type" value="Genomic_DNA"/>
</dbReference>
<dbReference type="PROSITE" id="PS51078">
    <property type="entry name" value="ICLR_ED"/>
    <property type="match status" value="1"/>
</dbReference>
<evidence type="ECO:0000256" key="2">
    <source>
        <dbReference type="ARBA" id="ARBA00023015"/>
    </source>
</evidence>
<evidence type="ECO:0000259" key="7">
    <source>
        <dbReference type="PROSITE" id="PS51078"/>
    </source>
</evidence>
<dbReference type="PROSITE" id="PS51077">
    <property type="entry name" value="HTH_ICLR"/>
    <property type="match status" value="1"/>
</dbReference>
<dbReference type="GO" id="GO:0005509">
    <property type="term" value="F:calcium ion binding"/>
    <property type="evidence" value="ECO:0007669"/>
    <property type="project" value="TreeGrafter"/>
</dbReference>
<feature type="binding site" evidence="5">
    <location>
        <position position="395"/>
    </location>
    <ligand>
        <name>substrate</name>
    </ligand>
</feature>
<dbReference type="Pfam" id="PF01614">
    <property type="entry name" value="IclR_C"/>
    <property type="match status" value="1"/>
</dbReference>
<dbReference type="Gene3D" id="1.10.10.10">
    <property type="entry name" value="Winged helix-like DNA-binding domain superfamily/Winged helix DNA-binding domain"/>
    <property type="match status" value="1"/>
</dbReference>
<dbReference type="SUPFAM" id="SSF46785">
    <property type="entry name" value="Winged helix' DNA-binding domain"/>
    <property type="match status" value="1"/>
</dbReference>
<dbReference type="STRING" id="928856.SAMN04488049_11486"/>
<feature type="binding site" evidence="5">
    <location>
        <position position="423"/>
    </location>
    <ligand>
        <name>a divalent metal cation</name>
        <dbReference type="ChEBI" id="CHEBI:60240"/>
    </ligand>
</feature>
<dbReference type="AlphaFoldDB" id="A0A0P1G4F4"/>
<dbReference type="InterPro" id="IPR036388">
    <property type="entry name" value="WH-like_DNA-bd_sf"/>
</dbReference>